<dbReference type="AlphaFoldDB" id="A0A2A3U048"/>
<gene>
    <name evidence="1" type="ORF">CNR29_10080</name>
</gene>
<evidence type="ECO:0000313" key="2">
    <source>
        <dbReference type="Proteomes" id="UP000217918"/>
    </source>
</evidence>
<protein>
    <submittedName>
        <fullName evidence="1">Pyridoxamine 5'-phosphate oxidase family protein</fullName>
    </submittedName>
</protein>
<accession>A0A2A3U048</accession>
<evidence type="ECO:0000313" key="1">
    <source>
        <dbReference type="EMBL" id="PBQ24338.1"/>
    </source>
</evidence>
<dbReference type="Proteomes" id="UP000217918">
    <property type="component" value="Unassembled WGS sequence"/>
</dbReference>
<organism evidence="1 2">
    <name type="scientific">Levilactobacillus brevis</name>
    <name type="common">Lactobacillus brevis</name>
    <dbReference type="NCBI Taxonomy" id="1580"/>
    <lineage>
        <taxon>Bacteria</taxon>
        <taxon>Bacillati</taxon>
        <taxon>Bacillota</taxon>
        <taxon>Bacilli</taxon>
        <taxon>Lactobacillales</taxon>
        <taxon>Lactobacillaceae</taxon>
        <taxon>Levilactobacillus</taxon>
    </lineage>
</organism>
<sequence length="180" mass="20241">MNKPLYTKSNKSMRRSGSVMFRAMRLANEALTPEQINTVLQRRTAGVLAVHGDAGYPYAVPLSYYFDGTHFYFHGAPVGHKMAAIQRDNRVSFCVVDRDVVAPAALTNEFRSVIAFGRVTIVTDPKRKRELMRQFALHLAPDYAQKIHQHLDQGLDHFSLLEMTVAHMTGKEAADLAQSH</sequence>
<dbReference type="PANTHER" id="PTHR34071">
    <property type="entry name" value="5-NITROIMIDAZOLE ANTIBIOTICS RESISTANCE PROTEIN, NIMA-FAMILY-RELATED PROTEIN-RELATED"/>
    <property type="match status" value="1"/>
</dbReference>
<dbReference type="InterPro" id="IPR012349">
    <property type="entry name" value="Split_barrel_FMN-bd"/>
</dbReference>
<dbReference type="InterPro" id="IPR024747">
    <property type="entry name" value="Pyridox_Oxase-rel"/>
</dbReference>
<dbReference type="Gene3D" id="2.30.110.10">
    <property type="entry name" value="Electron Transport, Fmn-binding Protein, Chain A"/>
    <property type="match status" value="1"/>
</dbReference>
<reference evidence="1 2" key="1">
    <citation type="submission" date="2017-09" db="EMBL/GenBank/DDBJ databases">
        <title>Genome sequence of Lactobacillus brevis D7.</title>
        <authorList>
            <person name="Kwon M.-S."/>
            <person name="Lim S.K."/>
            <person name="Choi H.-J."/>
        </authorList>
    </citation>
    <scope>NUCLEOTIDE SEQUENCE [LARGE SCALE GENOMIC DNA]</scope>
    <source>
        <strain evidence="1 2">D7</strain>
    </source>
</reference>
<dbReference type="SUPFAM" id="SSF50475">
    <property type="entry name" value="FMN-binding split barrel"/>
    <property type="match status" value="1"/>
</dbReference>
<name>A0A2A3U048_LEVBR</name>
<dbReference type="EMBL" id="NVYO01000001">
    <property type="protein sequence ID" value="PBQ24338.1"/>
    <property type="molecule type" value="Genomic_DNA"/>
</dbReference>
<comment type="caution">
    <text evidence="1">The sequence shown here is derived from an EMBL/GenBank/DDBJ whole genome shotgun (WGS) entry which is preliminary data.</text>
</comment>
<dbReference type="Pfam" id="PF12900">
    <property type="entry name" value="Pyridox_ox_2"/>
    <property type="match status" value="1"/>
</dbReference>
<dbReference type="PANTHER" id="PTHR34071:SF2">
    <property type="entry name" value="FLAVIN-NUCLEOTIDE-BINDING PROTEIN"/>
    <property type="match status" value="1"/>
</dbReference>
<proteinExistence type="predicted"/>